<dbReference type="GO" id="GO:0005886">
    <property type="term" value="C:plasma membrane"/>
    <property type="evidence" value="ECO:0007669"/>
    <property type="project" value="TreeGrafter"/>
</dbReference>
<dbReference type="CDD" id="cd04738">
    <property type="entry name" value="DHOD_2_like"/>
    <property type="match status" value="1"/>
</dbReference>
<evidence type="ECO:0000313" key="11">
    <source>
        <dbReference type="EMBL" id="PIR40340.1"/>
    </source>
</evidence>
<organism evidence="11 12">
    <name type="scientific">Candidatus Zambryskibacteria bacterium CG10_big_fil_rev_8_21_14_0_10_34_34</name>
    <dbReference type="NCBI Taxonomy" id="1975114"/>
    <lineage>
        <taxon>Bacteria</taxon>
        <taxon>Candidatus Zambryskiibacteriota</taxon>
    </lineage>
</organism>
<proteinExistence type="predicted"/>
<evidence type="ECO:0000256" key="2">
    <source>
        <dbReference type="ARBA" id="ARBA00003125"/>
    </source>
</evidence>
<gene>
    <name evidence="11" type="ORF">COV33_00240</name>
</gene>
<dbReference type="Gene3D" id="3.20.20.70">
    <property type="entry name" value="Aldolase class I"/>
    <property type="match status" value="1"/>
</dbReference>
<dbReference type="NCBIfam" id="NF003652">
    <property type="entry name" value="PRK05286.2-5"/>
    <property type="match status" value="1"/>
</dbReference>
<dbReference type="GO" id="GO:0006207">
    <property type="term" value="P:'de novo' pyrimidine nucleobase biosynthetic process"/>
    <property type="evidence" value="ECO:0007669"/>
    <property type="project" value="InterPro"/>
</dbReference>
<dbReference type="InterPro" id="IPR005719">
    <property type="entry name" value="Dihydroorotate_DH_2"/>
</dbReference>
<keyword evidence="7" id="KW-0560">Oxidoreductase</keyword>
<feature type="domain" description="Dihydroorotate dehydrogenase catalytic" evidence="10">
    <location>
        <begin position="53"/>
        <end position="340"/>
    </location>
</feature>
<reference evidence="11 12" key="1">
    <citation type="submission" date="2017-09" db="EMBL/GenBank/DDBJ databases">
        <title>Depth-based differentiation of microbial function through sediment-hosted aquifers and enrichment of novel symbionts in the deep terrestrial subsurface.</title>
        <authorList>
            <person name="Probst A.J."/>
            <person name="Ladd B."/>
            <person name="Jarett J.K."/>
            <person name="Geller-Mcgrath D.E."/>
            <person name="Sieber C.M."/>
            <person name="Emerson J.B."/>
            <person name="Anantharaman K."/>
            <person name="Thomas B.C."/>
            <person name="Malmstrom R."/>
            <person name="Stieglmeier M."/>
            <person name="Klingl A."/>
            <person name="Woyke T."/>
            <person name="Ryan C.M."/>
            <person name="Banfield J.F."/>
        </authorList>
    </citation>
    <scope>NUCLEOTIDE SEQUENCE [LARGE SCALE GENOMIC DNA]</scope>
    <source>
        <strain evidence="11">CG10_big_fil_rev_8_21_14_0_10_34_34</strain>
    </source>
</reference>
<evidence type="ECO:0000256" key="8">
    <source>
        <dbReference type="ARBA" id="ARBA00023136"/>
    </source>
</evidence>
<evidence type="ECO:0000256" key="6">
    <source>
        <dbReference type="ARBA" id="ARBA00022975"/>
    </source>
</evidence>
<dbReference type="UniPathway" id="UPA00070"/>
<evidence type="ECO:0000256" key="7">
    <source>
        <dbReference type="ARBA" id="ARBA00023002"/>
    </source>
</evidence>
<evidence type="ECO:0000256" key="4">
    <source>
        <dbReference type="ARBA" id="ARBA00022630"/>
    </source>
</evidence>
<evidence type="ECO:0000256" key="9">
    <source>
        <dbReference type="ARBA" id="ARBA00031623"/>
    </source>
</evidence>
<dbReference type="PANTHER" id="PTHR48109:SF4">
    <property type="entry name" value="DIHYDROOROTATE DEHYDROGENASE (QUINONE), MITOCHONDRIAL"/>
    <property type="match status" value="1"/>
</dbReference>
<sequence>MLYKKVLKPILFRFDPEKVHNFFVFIGTFAGKSVFFKKIVRFFYGYKEADVSKTVDGLTYQTPFILSAGFDYNAKLPAILSDISFGGVEVGSVTARFCMGNKKPRLKRLIKSKSILVNKGLANEGVETIIERLKKYKKQNAFVVGVSIARTNDKKTCSTEEGLADYFYSFKRLNEENVGDYYTLNISCPNAFGGESFTVPDLLEILLTKISSIPCSKPIYVKMPINLEWLEFDKLLKIIERFEGIKGVIIGNLNKDYNSLVYRDEAPENYQGGLSGKPCFETSNKLIKQTREIYGKRFTIIGCGGVMSKEDMVAKFEAGSDLVALITGMIYNGPGFLKELSDCYYKNIKI</sequence>
<dbReference type="InterPro" id="IPR012135">
    <property type="entry name" value="Dihydroorotate_DH_1_2"/>
</dbReference>
<keyword evidence="8" id="KW-0472">Membrane</keyword>
<comment type="cofactor">
    <cofactor evidence="1">
        <name>FMN</name>
        <dbReference type="ChEBI" id="CHEBI:58210"/>
    </cofactor>
</comment>
<dbReference type="InterPro" id="IPR013785">
    <property type="entry name" value="Aldolase_TIM"/>
</dbReference>
<keyword evidence="5" id="KW-0288">FMN</keyword>
<dbReference type="PANTHER" id="PTHR48109">
    <property type="entry name" value="DIHYDROOROTATE DEHYDROGENASE (QUINONE), MITOCHONDRIAL-RELATED"/>
    <property type="match status" value="1"/>
</dbReference>
<evidence type="ECO:0000313" key="12">
    <source>
        <dbReference type="Proteomes" id="UP000230828"/>
    </source>
</evidence>
<dbReference type="InterPro" id="IPR005720">
    <property type="entry name" value="Dihydroorotate_DH_cat"/>
</dbReference>
<dbReference type="SUPFAM" id="SSF51395">
    <property type="entry name" value="FMN-linked oxidoreductases"/>
    <property type="match status" value="1"/>
</dbReference>
<comment type="caution">
    <text evidence="11">The sequence shown here is derived from an EMBL/GenBank/DDBJ whole genome shotgun (WGS) entry which is preliminary data.</text>
</comment>
<accession>A0A2H0R1H9</accession>
<keyword evidence="4" id="KW-0285">Flavoprotein</keyword>
<dbReference type="PIRSF" id="PIRSF000164">
    <property type="entry name" value="DHO_oxidase"/>
    <property type="match status" value="1"/>
</dbReference>
<evidence type="ECO:0000256" key="1">
    <source>
        <dbReference type="ARBA" id="ARBA00001917"/>
    </source>
</evidence>
<name>A0A2H0R1H9_9BACT</name>
<dbReference type="GO" id="GO:0004152">
    <property type="term" value="F:dihydroorotate dehydrogenase activity"/>
    <property type="evidence" value="ECO:0007669"/>
    <property type="project" value="InterPro"/>
</dbReference>
<evidence type="ECO:0000259" key="10">
    <source>
        <dbReference type="Pfam" id="PF01180"/>
    </source>
</evidence>
<dbReference type="EMBL" id="PCXM01000005">
    <property type="protein sequence ID" value="PIR40340.1"/>
    <property type="molecule type" value="Genomic_DNA"/>
</dbReference>
<dbReference type="Pfam" id="PF01180">
    <property type="entry name" value="DHO_dh"/>
    <property type="match status" value="1"/>
</dbReference>
<comment type="function">
    <text evidence="2">Catalyzes the conversion of dihydroorotate to orotate with quinone as electron acceptor.</text>
</comment>
<evidence type="ECO:0000256" key="3">
    <source>
        <dbReference type="ARBA" id="ARBA00004725"/>
    </source>
</evidence>
<protein>
    <recommendedName>
        <fullName evidence="9">Dihydroorotate oxidase</fullName>
    </recommendedName>
</protein>
<keyword evidence="6" id="KW-0665">Pyrimidine biosynthesis</keyword>
<dbReference type="Proteomes" id="UP000230828">
    <property type="component" value="Unassembled WGS sequence"/>
</dbReference>
<comment type="pathway">
    <text evidence="3">Pyrimidine metabolism; UMP biosynthesis via de novo pathway.</text>
</comment>
<evidence type="ECO:0000256" key="5">
    <source>
        <dbReference type="ARBA" id="ARBA00022643"/>
    </source>
</evidence>
<dbReference type="InterPro" id="IPR050074">
    <property type="entry name" value="DHO_dehydrogenase"/>
</dbReference>
<dbReference type="GO" id="GO:0044205">
    <property type="term" value="P:'de novo' UMP biosynthetic process"/>
    <property type="evidence" value="ECO:0007669"/>
    <property type="project" value="UniProtKB-UniPathway"/>
</dbReference>
<dbReference type="AlphaFoldDB" id="A0A2H0R1H9"/>
<dbReference type="GO" id="GO:0005737">
    <property type="term" value="C:cytoplasm"/>
    <property type="evidence" value="ECO:0007669"/>
    <property type="project" value="InterPro"/>
</dbReference>